<dbReference type="Pfam" id="PF02847">
    <property type="entry name" value="MA3"/>
    <property type="match status" value="1"/>
</dbReference>
<accession>A0A3G2S6B5</accession>
<feature type="compositionally biased region" description="Acidic residues" evidence="4">
    <location>
        <begin position="226"/>
        <end position="236"/>
    </location>
</feature>
<dbReference type="InterPro" id="IPR050781">
    <property type="entry name" value="CWC22_splicing_factor"/>
</dbReference>
<dbReference type="SMART" id="SM00543">
    <property type="entry name" value="MIF4G"/>
    <property type="match status" value="1"/>
</dbReference>
<feature type="region of interest" description="Disordered" evidence="4">
    <location>
        <begin position="1"/>
        <end position="275"/>
    </location>
</feature>
<dbReference type="InterPro" id="IPR003891">
    <property type="entry name" value="Initiation_fac_eIF4g_MI"/>
</dbReference>
<name>A0A3G2S6B5_MALR7</name>
<dbReference type="GO" id="GO:0042274">
    <property type="term" value="P:ribosomal small subunit biogenesis"/>
    <property type="evidence" value="ECO:0007669"/>
    <property type="project" value="TreeGrafter"/>
</dbReference>
<dbReference type="Pfam" id="PF02854">
    <property type="entry name" value="MIF4G"/>
    <property type="match status" value="1"/>
</dbReference>
<feature type="compositionally biased region" description="Acidic residues" evidence="4">
    <location>
        <begin position="191"/>
        <end position="205"/>
    </location>
</feature>
<reference evidence="6 7" key="1">
    <citation type="submission" date="2018-10" db="EMBL/GenBank/DDBJ databases">
        <title>Complete genome sequence of Malassezia restricta CBS 7877.</title>
        <authorList>
            <person name="Morand S.C."/>
            <person name="Bertignac M."/>
            <person name="Iltis A."/>
            <person name="Kolder I."/>
            <person name="Pirovano W."/>
            <person name="Jourdain R."/>
            <person name="Clavaud C."/>
        </authorList>
    </citation>
    <scope>NUCLEOTIDE SEQUENCE [LARGE SCALE GENOMIC DNA]</scope>
    <source>
        <strain evidence="6 7">CBS 7877</strain>
    </source>
</reference>
<dbReference type="STRING" id="425264.A0A3G2S6B5"/>
<keyword evidence="7" id="KW-1185">Reference proteome</keyword>
<evidence type="ECO:0000313" key="7">
    <source>
        <dbReference type="Proteomes" id="UP000269793"/>
    </source>
</evidence>
<dbReference type="EMBL" id="CP033150">
    <property type="protein sequence ID" value="AYO42842.1"/>
    <property type="molecule type" value="Genomic_DNA"/>
</dbReference>
<dbReference type="Gene3D" id="1.25.40.180">
    <property type="match status" value="1"/>
</dbReference>
<dbReference type="SUPFAM" id="SSF48371">
    <property type="entry name" value="ARM repeat"/>
    <property type="match status" value="1"/>
</dbReference>
<dbReference type="AlphaFoldDB" id="A0A3G2S6B5"/>
<feature type="compositionally biased region" description="Basic and acidic residues" evidence="4">
    <location>
        <begin position="44"/>
        <end position="54"/>
    </location>
</feature>
<dbReference type="InterPro" id="IPR003890">
    <property type="entry name" value="MIF4G-like_typ-3"/>
</dbReference>
<evidence type="ECO:0000256" key="1">
    <source>
        <dbReference type="ARBA" id="ARBA00004604"/>
    </source>
</evidence>
<dbReference type="OrthoDB" id="361797at2759"/>
<sequence>MVRGVDRARSTTRLPAALREELGIEDAAQKGRPAKKARLFKVSARKEARKEQRQAKHASRAPKRRPAPVVPSKGPPTTEEHAKKPLSKVSPPQGAPARLVMDPITGQMRSAPSSSSKPTKLERMMRADDRTSKEPSKQHNISELERQEEDEIAWLEHHLYGKKGPSQKEGDDVDDLLDDLNRFYPGMYETSEGEADEDDLEGSDASEDRRSDEDRPEWEERGLVEDSQEESWDEQDDAKSDVKEEHLSQEDDTAKDMPPPKYVPPALRGKASDPTSLEQQKLRRHINGQLNRLAEGNLDTIVSELDALYQTYSRGDVTAYITEQCLDTITAQMNLSESIIVLYAALLTAMHRIVGAEFAAHVLQVCISRFMTTYGRLLQADSHASTRECVNLVTLLCHLFNVKMLSDVILYDMVRLFLGQSFVHMVPGVADEKPITEMDIELLLRVVQSSGQQLRHADAESLSAIVELTQQCMQGAPVVAESSRARFMLEALIHLKQKGKHLGRDVSATAESVQRLSKYISSLERKRTLRAHSALQVGLQDLQDATRHGRWWLVGAAWTGKEREPASVPMSEPEATDSPGHDLSHLARAQGMNTEARRMVFSALMSSLDYQDAAHHVMQLKLNDVQRREVIRVLLHCLANERTFNPYYVLVGQQLADDHVGMRVTMQYVLWDYFRELGEKHVGGHKVVREDEEGEEYDVHVGERLRKLLHMARAYGYWIARGALTLLVLKTVDFTALHEAGTLFLQHLLLHTFLMSQTRLPMLTPRARQNLLRAPSQVDRERIEQLLVRGTVGQPRLAQGLFVFCHMHLPRETLATLLGDEAIIRRLEWTVNVARDTLSVGAASADASDA</sequence>
<evidence type="ECO:0000313" key="6">
    <source>
        <dbReference type="EMBL" id="AYO42842.1"/>
    </source>
</evidence>
<feature type="domain" description="MI" evidence="5">
    <location>
        <begin position="595"/>
        <end position="734"/>
    </location>
</feature>
<dbReference type="InterPro" id="IPR016024">
    <property type="entry name" value="ARM-type_fold"/>
</dbReference>
<dbReference type="VEuPathDB" id="FungiDB:DNF11_1892"/>
<dbReference type="GO" id="GO:0003723">
    <property type="term" value="F:RNA binding"/>
    <property type="evidence" value="ECO:0007669"/>
    <property type="project" value="InterPro"/>
</dbReference>
<evidence type="ECO:0000256" key="4">
    <source>
        <dbReference type="SAM" id="MobiDB-lite"/>
    </source>
</evidence>
<dbReference type="SMART" id="SM00544">
    <property type="entry name" value="MA3"/>
    <property type="match status" value="1"/>
</dbReference>
<dbReference type="PANTHER" id="PTHR18034:SF4">
    <property type="entry name" value="NUCLEOLAR MIF4G DOMAIN-CONTAINING PROTEIN 1"/>
    <property type="match status" value="1"/>
</dbReference>
<feature type="compositionally biased region" description="Basic and acidic residues" evidence="4">
    <location>
        <begin position="237"/>
        <end position="255"/>
    </location>
</feature>
<feature type="compositionally biased region" description="Polar residues" evidence="4">
    <location>
        <begin position="107"/>
        <end position="118"/>
    </location>
</feature>
<evidence type="ECO:0000259" key="5">
    <source>
        <dbReference type="PROSITE" id="PS51366"/>
    </source>
</evidence>
<evidence type="ECO:0000256" key="2">
    <source>
        <dbReference type="ARBA" id="ARBA00006856"/>
    </source>
</evidence>
<dbReference type="PROSITE" id="PS51366">
    <property type="entry name" value="MI"/>
    <property type="match status" value="1"/>
</dbReference>
<proteinExistence type="inferred from homology"/>
<feature type="compositionally biased region" description="Basic and acidic residues" evidence="4">
    <location>
        <begin position="119"/>
        <end position="145"/>
    </location>
</feature>
<comment type="subcellular location">
    <subcellularLocation>
        <location evidence="1">Nucleus</location>
        <location evidence="1">Nucleolus</location>
    </subcellularLocation>
</comment>
<organism evidence="6 7">
    <name type="scientific">Malassezia restricta (strain ATCC 96810 / NBRC 103918 / CBS 7877)</name>
    <name type="common">Seborrheic dermatitis infection agent</name>
    <dbReference type="NCBI Taxonomy" id="425264"/>
    <lineage>
        <taxon>Eukaryota</taxon>
        <taxon>Fungi</taxon>
        <taxon>Dikarya</taxon>
        <taxon>Basidiomycota</taxon>
        <taxon>Ustilaginomycotina</taxon>
        <taxon>Malasseziomycetes</taxon>
        <taxon>Malasseziales</taxon>
        <taxon>Malasseziaceae</taxon>
        <taxon>Malassezia</taxon>
    </lineage>
</organism>
<dbReference type="GO" id="GO:0005730">
    <property type="term" value="C:nucleolus"/>
    <property type="evidence" value="ECO:0007669"/>
    <property type="project" value="UniProtKB-SubCell"/>
</dbReference>
<keyword evidence="3" id="KW-0539">Nucleus</keyword>
<feature type="compositionally biased region" description="Basic residues" evidence="4">
    <location>
        <begin position="55"/>
        <end position="66"/>
    </location>
</feature>
<protein>
    <submittedName>
        <fullName evidence="6">Suppressor of glycerol defect protein 1</fullName>
    </submittedName>
</protein>
<gene>
    <name evidence="6" type="primary">sgd1</name>
    <name evidence="6" type="ORF">DNF11_1892</name>
</gene>
<evidence type="ECO:0000256" key="3">
    <source>
        <dbReference type="ARBA" id="ARBA00023242"/>
    </source>
</evidence>
<comment type="similarity">
    <text evidence="2">Belongs to the CWC22 family.</text>
</comment>
<dbReference type="PANTHER" id="PTHR18034">
    <property type="entry name" value="CELL CYCLE CONTROL PROTEIN CWF22-RELATED"/>
    <property type="match status" value="1"/>
</dbReference>
<feature type="compositionally biased region" description="Basic and acidic residues" evidence="4">
    <location>
        <begin position="206"/>
        <end position="224"/>
    </location>
</feature>
<dbReference type="Proteomes" id="UP000269793">
    <property type="component" value="Chromosome III"/>
</dbReference>